<dbReference type="AlphaFoldDB" id="A0A397UWF8"/>
<name>A0A397UWF8_9GLOM</name>
<comment type="caution">
    <text evidence="2">The sequence shown here is derived from an EMBL/GenBank/DDBJ whole genome shotgun (WGS) entry which is preliminary data.</text>
</comment>
<evidence type="ECO:0000256" key="1">
    <source>
        <dbReference type="SAM" id="Phobius"/>
    </source>
</evidence>
<protein>
    <submittedName>
        <fullName evidence="2">Uncharacterized protein</fullName>
    </submittedName>
</protein>
<organism evidence="2 3">
    <name type="scientific">Gigaspora rosea</name>
    <dbReference type="NCBI Taxonomy" id="44941"/>
    <lineage>
        <taxon>Eukaryota</taxon>
        <taxon>Fungi</taxon>
        <taxon>Fungi incertae sedis</taxon>
        <taxon>Mucoromycota</taxon>
        <taxon>Glomeromycotina</taxon>
        <taxon>Glomeromycetes</taxon>
        <taxon>Diversisporales</taxon>
        <taxon>Gigasporaceae</taxon>
        <taxon>Gigaspora</taxon>
    </lineage>
</organism>
<gene>
    <name evidence="2" type="ORF">C2G38_1709494</name>
</gene>
<proteinExistence type="predicted"/>
<feature type="transmembrane region" description="Helical" evidence="1">
    <location>
        <begin position="12"/>
        <end position="38"/>
    </location>
</feature>
<dbReference type="EMBL" id="QKWP01000899">
    <property type="protein sequence ID" value="RIB13698.1"/>
    <property type="molecule type" value="Genomic_DNA"/>
</dbReference>
<sequence length="111" mass="12734">MVLIIYNCQHSSFFVAVYYSNLIASVITTLFSGILLLHRLNKRKIPLFVEGLLSPLEGFLLFTFICGISRMLCSIIFLSNIEPRNYILRQTIEDWTWINIQLSVATYLAGV</sequence>
<keyword evidence="3" id="KW-1185">Reference proteome</keyword>
<evidence type="ECO:0000313" key="3">
    <source>
        <dbReference type="Proteomes" id="UP000266673"/>
    </source>
</evidence>
<keyword evidence="1" id="KW-0472">Membrane</keyword>
<feature type="transmembrane region" description="Helical" evidence="1">
    <location>
        <begin position="58"/>
        <end position="79"/>
    </location>
</feature>
<accession>A0A397UWF8</accession>
<keyword evidence="1" id="KW-0812">Transmembrane</keyword>
<reference evidence="2 3" key="1">
    <citation type="submission" date="2018-06" db="EMBL/GenBank/DDBJ databases">
        <title>Comparative genomics reveals the genomic features of Rhizophagus irregularis, R. cerebriforme, R. diaphanum and Gigaspora rosea, and their symbiotic lifestyle signature.</title>
        <authorList>
            <person name="Morin E."/>
            <person name="San Clemente H."/>
            <person name="Chen E.C.H."/>
            <person name="De La Providencia I."/>
            <person name="Hainaut M."/>
            <person name="Kuo A."/>
            <person name="Kohler A."/>
            <person name="Murat C."/>
            <person name="Tang N."/>
            <person name="Roy S."/>
            <person name="Loubradou J."/>
            <person name="Henrissat B."/>
            <person name="Grigoriev I.V."/>
            <person name="Corradi N."/>
            <person name="Roux C."/>
            <person name="Martin F.M."/>
        </authorList>
    </citation>
    <scope>NUCLEOTIDE SEQUENCE [LARGE SCALE GENOMIC DNA]</scope>
    <source>
        <strain evidence="2 3">DAOM 194757</strain>
    </source>
</reference>
<evidence type="ECO:0000313" key="2">
    <source>
        <dbReference type="EMBL" id="RIB13698.1"/>
    </source>
</evidence>
<keyword evidence="1" id="KW-1133">Transmembrane helix</keyword>
<dbReference type="OrthoDB" id="2383404at2759"/>
<dbReference type="Proteomes" id="UP000266673">
    <property type="component" value="Unassembled WGS sequence"/>
</dbReference>